<evidence type="ECO:0000256" key="1">
    <source>
        <dbReference type="SAM" id="MobiDB-lite"/>
    </source>
</evidence>
<dbReference type="EMBL" id="JBHEZZ010000023">
    <property type="protein sequence ID" value="MFC1405740.1"/>
    <property type="molecule type" value="Genomic_DNA"/>
</dbReference>
<comment type="caution">
    <text evidence="2">The sequence shown here is derived from an EMBL/GenBank/DDBJ whole genome shotgun (WGS) entry which is preliminary data.</text>
</comment>
<keyword evidence="3" id="KW-1185">Reference proteome</keyword>
<evidence type="ECO:0000313" key="3">
    <source>
        <dbReference type="Proteomes" id="UP001592528"/>
    </source>
</evidence>
<dbReference type="RefSeq" id="WP_030263498.1">
    <property type="nucleotide sequence ID" value="NZ_JBHEZZ010000023.1"/>
</dbReference>
<dbReference type="Proteomes" id="UP001592528">
    <property type="component" value="Unassembled WGS sequence"/>
</dbReference>
<organism evidence="2 3">
    <name type="scientific">Streptacidiphilus cavernicola</name>
    <dbReference type="NCBI Taxonomy" id="3342716"/>
    <lineage>
        <taxon>Bacteria</taxon>
        <taxon>Bacillati</taxon>
        <taxon>Actinomycetota</taxon>
        <taxon>Actinomycetes</taxon>
        <taxon>Kitasatosporales</taxon>
        <taxon>Streptomycetaceae</taxon>
        <taxon>Streptacidiphilus</taxon>
    </lineage>
</organism>
<evidence type="ECO:0000313" key="2">
    <source>
        <dbReference type="EMBL" id="MFC1405740.1"/>
    </source>
</evidence>
<reference evidence="2 3" key="1">
    <citation type="submission" date="2024-09" db="EMBL/GenBank/DDBJ databases">
        <authorList>
            <person name="Lee S.D."/>
        </authorList>
    </citation>
    <scope>NUCLEOTIDE SEQUENCE [LARGE SCALE GENOMIC DNA]</scope>
    <source>
        <strain evidence="2 3">N1-5</strain>
    </source>
</reference>
<feature type="region of interest" description="Disordered" evidence="1">
    <location>
        <begin position="1"/>
        <end position="28"/>
    </location>
</feature>
<proteinExistence type="predicted"/>
<gene>
    <name evidence="2" type="ORF">ACEZDJ_31065</name>
</gene>
<evidence type="ECO:0008006" key="4">
    <source>
        <dbReference type="Google" id="ProtNLM"/>
    </source>
</evidence>
<accession>A0ABV6UW90</accession>
<protein>
    <recommendedName>
        <fullName evidence="4">NERD domain-containing protein</fullName>
    </recommendedName>
</protein>
<sequence length="218" mass="23909">MTTSDPEKKSTAPTREQRAAARADHDHHSRWLRERGIAEAVWPMGEENYTALILSGLLDPHAGAAVLAALLAGLPPRPAGTPVPAAAYAPSNGVDLVVPMRVQGRTELLIVEHKRFKAASHVPKGEENPNFDWQTDHAYEGATGLRSAPWLYGDLIELDKTCLVLDVYGRPMDRTFYDGLHNEKWTVTSYAQFGAVLRTAFERGVPGLVPLLCTLYIG</sequence>
<name>A0ABV6UW90_9ACTN</name>